<comment type="subcellular location">
    <subcellularLocation>
        <location evidence="4">Secreted</location>
        <location evidence="4">Extracellular space</location>
        <location evidence="4">Apoplast</location>
    </subcellularLocation>
</comment>
<keyword evidence="4" id="KW-0052">Apoplast</keyword>
<evidence type="ECO:0000256" key="4">
    <source>
        <dbReference type="RuleBase" id="RU363099"/>
    </source>
</evidence>
<dbReference type="Pfam" id="PF03018">
    <property type="entry name" value="Dirigent"/>
    <property type="match status" value="3"/>
</dbReference>
<evidence type="ECO:0000256" key="3">
    <source>
        <dbReference type="ARBA" id="ARBA00022525"/>
    </source>
</evidence>
<sequence>MAKVIIFLAVQILLLTIVSSTGDDGENFARTIDRKLLGLHRKEKLTHFKVYWHDILSGPNPSSIMIQPPITNSTYFGGINMIDNALTAKVTRNSTLLGQAQGFYAGAAQKELGFLMAMNFAFKRGKYNGSTITILGRNTAMSEVREMPIVGGSGLFRFARGYVEARTKWVDLKTLDATVEYIQILLLSVVSSTRDDGENFARTIDRKLLGLRRKEKLTHFKVYWHDMISGPNPTSIIIQPPVKKYSTTYFGGISMIDNALTAKVSRNSTLIGKAQGFYAGAAQKELGLIMAMNFVFKIGKYNGSTITILGRNSAMSEVREMPIVGGSGLFRFARGYVEARTKWTRNLDATLIFFLAVQILVLAVVSSTGDIFARTIDRKLLGLHSKEKLTHFKVYWHDILSGPNPTSIMIQPPVTKSTTYFGGITMIDNALTAKVPTNSTLVGQAQGFYAGAAQKELGFLMAMNFVFKTGKYNGSTITILGRNTPFSEVREMPIVGGSGLFRFARGYVEARTKWFNLKNGDATVEYSCYVLHY</sequence>
<dbReference type="InterPro" id="IPR004265">
    <property type="entry name" value="Dirigent"/>
</dbReference>
<comment type="caution">
    <text evidence="6">The sequence shown here is derived from an EMBL/GenBank/DDBJ whole genome shotgun (WGS) entry which is preliminary data.</text>
</comment>
<evidence type="ECO:0000256" key="2">
    <source>
        <dbReference type="ARBA" id="ARBA00011738"/>
    </source>
</evidence>
<protein>
    <recommendedName>
        <fullName evidence="4">Dirigent protein</fullName>
    </recommendedName>
</protein>
<dbReference type="Gene3D" id="2.40.480.10">
    <property type="entry name" value="Allene oxide cyclase-like"/>
    <property type="match status" value="3"/>
</dbReference>
<evidence type="ECO:0000256" key="1">
    <source>
        <dbReference type="ARBA" id="ARBA00010746"/>
    </source>
</evidence>
<dbReference type="PANTHER" id="PTHR21495">
    <property type="entry name" value="NUCLEOPORIN-RELATED"/>
    <property type="match status" value="1"/>
</dbReference>
<feature type="signal peptide" evidence="4">
    <location>
        <begin position="1"/>
        <end position="20"/>
    </location>
</feature>
<keyword evidence="4" id="KW-0732">Signal</keyword>
<keyword evidence="5" id="KW-1133">Transmembrane helix</keyword>
<proteinExistence type="inferred from homology"/>
<evidence type="ECO:0000313" key="7">
    <source>
        <dbReference type="Proteomes" id="UP000823674"/>
    </source>
</evidence>
<organism evidence="6 7">
    <name type="scientific">Brassica rapa subsp. trilocularis</name>
    <dbReference type="NCBI Taxonomy" id="1813537"/>
    <lineage>
        <taxon>Eukaryota</taxon>
        <taxon>Viridiplantae</taxon>
        <taxon>Streptophyta</taxon>
        <taxon>Embryophyta</taxon>
        <taxon>Tracheophyta</taxon>
        <taxon>Spermatophyta</taxon>
        <taxon>Magnoliopsida</taxon>
        <taxon>eudicotyledons</taxon>
        <taxon>Gunneridae</taxon>
        <taxon>Pentapetalae</taxon>
        <taxon>rosids</taxon>
        <taxon>malvids</taxon>
        <taxon>Brassicales</taxon>
        <taxon>Brassicaceae</taxon>
        <taxon>Brassiceae</taxon>
        <taxon>Brassica</taxon>
    </lineage>
</organism>
<dbReference type="EMBL" id="JADBGQ010000006">
    <property type="protein sequence ID" value="KAG5391322.1"/>
    <property type="molecule type" value="Genomic_DNA"/>
</dbReference>
<evidence type="ECO:0000313" key="6">
    <source>
        <dbReference type="EMBL" id="KAG5391322.1"/>
    </source>
</evidence>
<keyword evidence="5" id="KW-0812">Transmembrane</keyword>
<feature type="transmembrane region" description="Helical" evidence="5">
    <location>
        <begin position="351"/>
        <end position="373"/>
    </location>
</feature>
<keyword evidence="7" id="KW-1185">Reference proteome</keyword>
<name>A0ABQ7LXL8_BRACM</name>
<accession>A0ABQ7LXL8</accession>
<feature type="chain" id="PRO_5044995141" description="Dirigent protein" evidence="4">
    <location>
        <begin position="21"/>
        <end position="533"/>
    </location>
</feature>
<reference evidence="6 7" key="1">
    <citation type="submission" date="2021-03" db="EMBL/GenBank/DDBJ databases">
        <authorList>
            <person name="King G.J."/>
            <person name="Bancroft I."/>
            <person name="Baten A."/>
            <person name="Bloomfield J."/>
            <person name="Borpatragohain P."/>
            <person name="He Z."/>
            <person name="Irish N."/>
            <person name="Irwin J."/>
            <person name="Liu K."/>
            <person name="Mauleon R.P."/>
            <person name="Moore J."/>
            <person name="Morris R."/>
            <person name="Ostergaard L."/>
            <person name="Wang B."/>
            <person name="Wells R."/>
        </authorList>
    </citation>
    <scope>NUCLEOTIDE SEQUENCE [LARGE SCALE GENOMIC DNA]</scope>
    <source>
        <strain evidence="6">R-o-18</strain>
        <tissue evidence="6">Leaf</tissue>
    </source>
</reference>
<comment type="function">
    <text evidence="4">Dirigent proteins impart stereoselectivity on the phenoxy radical-coupling reaction, yielding optically active lignans from two molecules of coniferyl alcohol in the biosynthesis of lignans, flavonolignans, and alkaloids and thus plays a central role in plant secondary metabolism.</text>
</comment>
<evidence type="ECO:0000256" key="5">
    <source>
        <dbReference type="SAM" id="Phobius"/>
    </source>
</evidence>
<comment type="similarity">
    <text evidence="1 4">Belongs to the plant dirigent protein family.</text>
</comment>
<gene>
    <name evidence="6" type="primary">A06p000650.1_BraROA</name>
    <name evidence="6" type="ORF">IGI04_021285</name>
</gene>
<dbReference type="Proteomes" id="UP000823674">
    <property type="component" value="Chromosome A06"/>
</dbReference>
<comment type="subunit">
    <text evidence="2 4">Homodimer.</text>
</comment>
<keyword evidence="3 4" id="KW-0964">Secreted</keyword>
<keyword evidence="5" id="KW-0472">Membrane</keyword>
<dbReference type="InterPro" id="IPR044859">
    <property type="entry name" value="Allene_oxi_cyc_Dirigent"/>
</dbReference>